<gene>
    <name evidence="2" type="ORF">GN244_ATG00760</name>
    <name evidence="3" type="ORF">GN958_ATG20350</name>
</gene>
<organism evidence="2 4">
    <name type="scientific">Phytophthora infestans</name>
    <name type="common">Potato late blight agent</name>
    <name type="synonym">Botrytis infestans</name>
    <dbReference type="NCBI Taxonomy" id="4787"/>
    <lineage>
        <taxon>Eukaryota</taxon>
        <taxon>Sar</taxon>
        <taxon>Stramenopiles</taxon>
        <taxon>Oomycota</taxon>
        <taxon>Peronosporomycetes</taxon>
        <taxon>Peronosporales</taxon>
        <taxon>Peronosporaceae</taxon>
        <taxon>Phytophthora</taxon>
    </lineage>
</organism>
<evidence type="ECO:0000313" key="3">
    <source>
        <dbReference type="EMBL" id="KAF4130456.1"/>
    </source>
</evidence>
<evidence type="ECO:0000313" key="4">
    <source>
        <dbReference type="Proteomes" id="UP000602510"/>
    </source>
</evidence>
<keyword evidence="4" id="KW-1185">Reference proteome</keyword>
<dbReference type="OMA" id="YEDDKAN"/>
<feature type="signal peptide" evidence="1">
    <location>
        <begin position="1"/>
        <end position="28"/>
    </location>
</feature>
<proteinExistence type="predicted"/>
<name>A0A833X2J5_PHYIN</name>
<accession>A0A833X2J5</accession>
<evidence type="ECO:0008006" key="5">
    <source>
        <dbReference type="Google" id="ProtNLM"/>
    </source>
</evidence>
<sequence>MPSPIQIPRSCYPVLLVTAILLFRSASALFELPNGATESLSKGDSIYEDDKANTVVRFLKDGATSNVDFGDELAHNEERGFLRDIFSTMAIKTGMRVSLHMEKSPHQVLKELVRTRKWLSEKTVLLWLKDVLQYRKKMDDTVFTDKRVIESLSKAMPGVALGPFLKSIEKNSNLKSFVQDLQKVT</sequence>
<dbReference type="AlphaFoldDB" id="A0A833X2J5"/>
<protein>
    <recommendedName>
        <fullName evidence="5">Secreted RxLR effector peptide protein</fullName>
    </recommendedName>
</protein>
<keyword evidence="1" id="KW-0732">Signal</keyword>
<dbReference type="EMBL" id="WSZM01000014">
    <property type="protein sequence ID" value="KAF4046761.1"/>
    <property type="molecule type" value="Genomic_DNA"/>
</dbReference>
<dbReference type="Proteomes" id="UP000602510">
    <property type="component" value="Unassembled WGS sequence"/>
</dbReference>
<dbReference type="Proteomes" id="UP000704712">
    <property type="component" value="Unassembled WGS sequence"/>
</dbReference>
<evidence type="ECO:0000256" key="1">
    <source>
        <dbReference type="SAM" id="SignalP"/>
    </source>
</evidence>
<comment type="caution">
    <text evidence="2">The sequence shown here is derived from an EMBL/GenBank/DDBJ whole genome shotgun (WGS) entry which is preliminary data.</text>
</comment>
<dbReference type="EMBL" id="JAACNO010002837">
    <property type="protein sequence ID" value="KAF4130456.1"/>
    <property type="molecule type" value="Genomic_DNA"/>
</dbReference>
<evidence type="ECO:0000313" key="2">
    <source>
        <dbReference type="EMBL" id="KAF4046761.1"/>
    </source>
</evidence>
<feature type="chain" id="PRO_5036239940" description="Secreted RxLR effector peptide protein" evidence="1">
    <location>
        <begin position="29"/>
        <end position="185"/>
    </location>
</feature>
<reference evidence="2" key="1">
    <citation type="submission" date="2020-04" db="EMBL/GenBank/DDBJ databases">
        <title>Hybrid Assembly of Korean Phytophthora infestans isolates.</title>
        <authorList>
            <person name="Prokchorchik M."/>
            <person name="Lee Y."/>
            <person name="Seo J."/>
            <person name="Cho J.-H."/>
            <person name="Park Y.-E."/>
            <person name="Jang D.-C."/>
            <person name="Im J.-S."/>
            <person name="Choi J.-G."/>
            <person name="Park H.-J."/>
            <person name="Lee G.-B."/>
            <person name="Lee Y.-G."/>
            <person name="Hong S.-Y."/>
            <person name="Cho K."/>
            <person name="Sohn K.H."/>
        </authorList>
    </citation>
    <scope>NUCLEOTIDE SEQUENCE</scope>
    <source>
        <strain evidence="2">KR_1_A1</strain>
        <strain evidence="3">KR_2_A2</strain>
    </source>
</reference>